<dbReference type="EMBL" id="HBUF01317149">
    <property type="protein sequence ID" value="CAG6694249.1"/>
    <property type="molecule type" value="Transcribed_RNA"/>
</dbReference>
<feature type="transmembrane region" description="Helical" evidence="1">
    <location>
        <begin position="71"/>
        <end position="90"/>
    </location>
</feature>
<keyword evidence="1" id="KW-0472">Membrane</keyword>
<keyword evidence="1" id="KW-0812">Transmembrane</keyword>
<protein>
    <submittedName>
        <fullName evidence="2">Uncharacterized protein</fullName>
    </submittedName>
</protein>
<sequence length="100" mass="11658">MKFCVKHHSLCQAKPSVSSRTLCVKQHSCASKNLCVKQDPLCQAGTPCTCSMFRLYFGHFLIPVIISTRRYMFFLFIRITFTLIRITFLFEFCPIVNWNP</sequence>
<proteinExistence type="predicted"/>
<dbReference type="AlphaFoldDB" id="A0A8D8XGM7"/>
<evidence type="ECO:0000313" key="2">
    <source>
        <dbReference type="EMBL" id="CAG6694249.1"/>
    </source>
</evidence>
<name>A0A8D8XGM7_9HEMI</name>
<accession>A0A8D8XGM7</accession>
<evidence type="ECO:0000256" key="1">
    <source>
        <dbReference type="SAM" id="Phobius"/>
    </source>
</evidence>
<organism evidence="2">
    <name type="scientific">Cacopsylla melanoneura</name>
    <dbReference type="NCBI Taxonomy" id="428564"/>
    <lineage>
        <taxon>Eukaryota</taxon>
        <taxon>Metazoa</taxon>
        <taxon>Ecdysozoa</taxon>
        <taxon>Arthropoda</taxon>
        <taxon>Hexapoda</taxon>
        <taxon>Insecta</taxon>
        <taxon>Pterygota</taxon>
        <taxon>Neoptera</taxon>
        <taxon>Paraneoptera</taxon>
        <taxon>Hemiptera</taxon>
        <taxon>Sternorrhyncha</taxon>
        <taxon>Psylloidea</taxon>
        <taxon>Psyllidae</taxon>
        <taxon>Psyllinae</taxon>
        <taxon>Cacopsylla</taxon>
    </lineage>
</organism>
<keyword evidence="1" id="KW-1133">Transmembrane helix</keyword>
<reference evidence="2" key="1">
    <citation type="submission" date="2021-05" db="EMBL/GenBank/DDBJ databases">
        <authorList>
            <person name="Alioto T."/>
            <person name="Alioto T."/>
            <person name="Gomez Garrido J."/>
        </authorList>
    </citation>
    <scope>NUCLEOTIDE SEQUENCE</scope>
</reference>